<organism evidence="1">
    <name type="scientific">Bracon brevicornis</name>
    <dbReference type="NCBI Taxonomy" id="1563983"/>
    <lineage>
        <taxon>Eukaryota</taxon>
        <taxon>Metazoa</taxon>
        <taxon>Ecdysozoa</taxon>
        <taxon>Arthropoda</taxon>
        <taxon>Hexapoda</taxon>
        <taxon>Insecta</taxon>
        <taxon>Pterygota</taxon>
        <taxon>Neoptera</taxon>
        <taxon>Endopterygota</taxon>
        <taxon>Hymenoptera</taxon>
        <taxon>Apocrita</taxon>
        <taxon>Ichneumonoidea</taxon>
        <taxon>Braconidae</taxon>
        <taxon>Braconinae</taxon>
        <taxon>Bracon</taxon>
    </lineage>
</organism>
<gene>
    <name evidence="1" type="ORF">BBRV_LOCUS70503</name>
</gene>
<reference evidence="1" key="1">
    <citation type="submission" date="2020-07" db="EMBL/GenBank/DDBJ databases">
        <authorList>
            <person name="Ferguson B K."/>
        </authorList>
    </citation>
    <scope>NUCLEOTIDE SEQUENCE</scope>
    <source>
        <strain evidence="1">L06</strain>
    </source>
</reference>
<name>A0A6V7K700_9HYME</name>
<protein>
    <submittedName>
        <fullName evidence="1">Uncharacterized protein</fullName>
    </submittedName>
</protein>
<sequence length="180" mass="20197">MNEGQGVTNVFRADGLQNGWRTAELPFVLRSVTPQNEWKTVEAPFVLTSVVPQNDWKTVEAPFVLTSVDPQNVWKTAGPLFVLKNVVPSEIVSKKELELPRSDQILDLKIVELLNAVKCKGHQNNSAESVPWRSVGWSEPQLAEKYHGLRHFVRLKETFVTHAFQPPPSVELTNGTMITA</sequence>
<proteinExistence type="predicted"/>
<dbReference type="EMBL" id="CADCXW020000023">
    <property type="protein sequence ID" value="CAD1559494.1"/>
    <property type="molecule type" value="Genomic_DNA"/>
</dbReference>
<dbReference type="AlphaFoldDB" id="A0A6V7K700"/>
<accession>A0A6V7K700</accession>
<evidence type="ECO:0000313" key="1">
    <source>
        <dbReference type="EMBL" id="CAD1559494.1"/>
    </source>
</evidence>